<feature type="region of interest" description="Disordered" evidence="1">
    <location>
        <begin position="23"/>
        <end position="63"/>
    </location>
</feature>
<gene>
    <name evidence="2" type="ORF">EDS130_LOCUS247</name>
</gene>
<dbReference type="OrthoDB" id="9996664at2759"/>
<organism evidence="2 3">
    <name type="scientific">Adineta ricciae</name>
    <name type="common">Rotifer</name>
    <dbReference type="NCBI Taxonomy" id="249248"/>
    <lineage>
        <taxon>Eukaryota</taxon>
        <taxon>Metazoa</taxon>
        <taxon>Spiralia</taxon>
        <taxon>Gnathifera</taxon>
        <taxon>Rotifera</taxon>
        <taxon>Eurotatoria</taxon>
        <taxon>Bdelloidea</taxon>
        <taxon>Adinetida</taxon>
        <taxon>Adinetidae</taxon>
        <taxon>Adineta</taxon>
    </lineage>
</organism>
<comment type="caution">
    <text evidence="2">The sequence shown here is derived from an EMBL/GenBank/DDBJ whole genome shotgun (WGS) entry which is preliminary data.</text>
</comment>
<sequence>MGHLFTRMATIWLEEQRAQNNLTAFQSNSNKRKRSDLNELSNKRKASSNSTSKTESDDEDERLTLSPRICPIITKSSTANHRSIQSVHSNANYAVDACLVCDFCLFIDFLLNNIDINNTITLKY</sequence>
<evidence type="ECO:0000256" key="1">
    <source>
        <dbReference type="SAM" id="MobiDB-lite"/>
    </source>
</evidence>
<evidence type="ECO:0000313" key="3">
    <source>
        <dbReference type="Proteomes" id="UP000663852"/>
    </source>
</evidence>
<protein>
    <submittedName>
        <fullName evidence="2">Uncharacterized protein</fullName>
    </submittedName>
</protein>
<dbReference type="EMBL" id="CAJNOJ010000001">
    <property type="protein sequence ID" value="CAF0720997.1"/>
    <property type="molecule type" value="Genomic_DNA"/>
</dbReference>
<dbReference type="Proteomes" id="UP000663852">
    <property type="component" value="Unassembled WGS sequence"/>
</dbReference>
<accession>A0A813MLW3</accession>
<name>A0A813MLW3_ADIRI</name>
<proteinExistence type="predicted"/>
<reference evidence="2" key="1">
    <citation type="submission" date="2021-02" db="EMBL/GenBank/DDBJ databases">
        <authorList>
            <person name="Nowell W R."/>
        </authorList>
    </citation>
    <scope>NUCLEOTIDE SEQUENCE</scope>
</reference>
<dbReference type="AlphaFoldDB" id="A0A813MLW3"/>
<evidence type="ECO:0000313" key="2">
    <source>
        <dbReference type="EMBL" id="CAF0720997.1"/>
    </source>
</evidence>